<reference evidence="1 2" key="1">
    <citation type="submission" date="2019-02" db="EMBL/GenBank/DDBJ databases">
        <title>Deep-cultivation of Planctomycetes and their phenomic and genomic characterization uncovers novel biology.</title>
        <authorList>
            <person name="Wiegand S."/>
            <person name="Jogler M."/>
            <person name="Boedeker C."/>
            <person name="Pinto D."/>
            <person name="Vollmers J."/>
            <person name="Rivas-Marin E."/>
            <person name="Kohn T."/>
            <person name="Peeters S.H."/>
            <person name="Heuer A."/>
            <person name="Rast P."/>
            <person name="Oberbeckmann S."/>
            <person name="Bunk B."/>
            <person name="Jeske O."/>
            <person name="Meyerdierks A."/>
            <person name="Storesund J.E."/>
            <person name="Kallscheuer N."/>
            <person name="Luecker S."/>
            <person name="Lage O.M."/>
            <person name="Pohl T."/>
            <person name="Merkel B.J."/>
            <person name="Hornburger P."/>
            <person name="Mueller R.-W."/>
            <person name="Bruemmer F."/>
            <person name="Labrenz M."/>
            <person name="Spormann A.M."/>
            <person name="Op Den Camp H."/>
            <person name="Overmann J."/>
            <person name="Amann R."/>
            <person name="Jetten M.S.M."/>
            <person name="Mascher T."/>
            <person name="Medema M.H."/>
            <person name="Devos D.P."/>
            <person name="Kaster A.-K."/>
            <person name="Ovreas L."/>
            <person name="Rohde M."/>
            <person name="Galperin M.Y."/>
            <person name="Jogler C."/>
        </authorList>
    </citation>
    <scope>NUCLEOTIDE SEQUENCE [LARGE SCALE GENOMIC DNA]</scope>
    <source>
        <strain evidence="1 2">Poly41</strain>
    </source>
</reference>
<proteinExistence type="predicted"/>
<organism evidence="1 2">
    <name type="scientific">Novipirellula artificiosorum</name>
    <dbReference type="NCBI Taxonomy" id="2528016"/>
    <lineage>
        <taxon>Bacteria</taxon>
        <taxon>Pseudomonadati</taxon>
        <taxon>Planctomycetota</taxon>
        <taxon>Planctomycetia</taxon>
        <taxon>Pirellulales</taxon>
        <taxon>Pirellulaceae</taxon>
        <taxon>Novipirellula</taxon>
    </lineage>
</organism>
<evidence type="ECO:0000313" key="2">
    <source>
        <dbReference type="Proteomes" id="UP000319143"/>
    </source>
</evidence>
<evidence type="ECO:0000313" key="1">
    <source>
        <dbReference type="EMBL" id="TWU41137.1"/>
    </source>
</evidence>
<dbReference type="EMBL" id="SJPV01000002">
    <property type="protein sequence ID" value="TWU41137.1"/>
    <property type="molecule type" value="Genomic_DNA"/>
</dbReference>
<comment type="caution">
    <text evidence="1">The sequence shown here is derived from an EMBL/GenBank/DDBJ whole genome shotgun (WGS) entry which is preliminary data.</text>
</comment>
<accession>A0A5C6DZB8</accession>
<keyword evidence="2" id="KW-1185">Reference proteome</keyword>
<sequence length="45" mass="5152">MIGHTWSSSYHNHPPVMGVLRFGAGLRLLQRALRPTVEPLRIVRM</sequence>
<dbReference type="Proteomes" id="UP000319143">
    <property type="component" value="Unassembled WGS sequence"/>
</dbReference>
<dbReference type="AlphaFoldDB" id="A0A5C6DZB8"/>
<name>A0A5C6DZB8_9BACT</name>
<gene>
    <name evidence="1" type="ORF">Poly41_19750</name>
</gene>
<protein>
    <submittedName>
        <fullName evidence="1">Uncharacterized protein</fullName>
    </submittedName>
</protein>